<sequence length="396" mass="45557">MKKLYYILVAGIILLTACSNTNNSVNSPIEGEKANVEQPEQSETNNTEIIKGFTPYTEIADFIKEEKMFSALEYESDYDPEDDVEDWGPPTVDNISLITKSSDEKLYYFNSSVTNKPGFDFEVFTFDENDQAIPESTIYSPTLQKLAKVDGELSSSSMIVDNLLVRIFDFRPNTEEDLEKAIITVETCDITDILAGKKGEYDLEVVYEKTYTYYDLAGDFGEVINTSAGPVYVYPDKEEDNESYHVVSLNGNQAVKDTILQDPYYISDSTSDIMYIDFKNGHYFSKDFSNEALKRVEIESGEPLYDGADDKTLFIKEDMRNPEIYPANDHSFYLIDEEEIFVIDNDLELIDSVSYDSEEDYVYGHYYLGNNEFLIIDKYEYQRKDRRKISVSKYVF</sequence>
<evidence type="ECO:0000313" key="2">
    <source>
        <dbReference type="EMBL" id="OAK73952.1"/>
    </source>
</evidence>
<keyword evidence="3" id="KW-1185">Reference proteome</keyword>
<feature type="signal peptide" evidence="1">
    <location>
        <begin position="1"/>
        <end position="21"/>
    </location>
</feature>
<evidence type="ECO:0000256" key="1">
    <source>
        <dbReference type="SAM" id="SignalP"/>
    </source>
</evidence>
<proteinExistence type="predicted"/>
<gene>
    <name evidence="2" type="ORF">ABB05_05880</name>
</gene>
<reference evidence="2 3" key="1">
    <citation type="submission" date="2015-05" db="EMBL/GenBank/DDBJ databases">
        <title>Comparison of genome.</title>
        <authorList>
            <person name="Zheng Z."/>
            <person name="Sun M."/>
        </authorList>
    </citation>
    <scope>NUCLEOTIDE SEQUENCE [LARGE SCALE GENOMIC DNA]</scope>
    <source>
        <strain evidence="2 3">G25-74</strain>
    </source>
</reference>
<name>A0A178A1G1_9BACI</name>
<evidence type="ECO:0000313" key="3">
    <source>
        <dbReference type="Proteomes" id="UP000077881"/>
    </source>
</evidence>
<dbReference type="PROSITE" id="PS51257">
    <property type="entry name" value="PROKAR_LIPOPROTEIN"/>
    <property type="match status" value="1"/>
</dbReference>
<dbReference type="RefSeq" id="WP_064467803.1">
    <property type="nucleotide sequence ID" value="NZ_LDJR01000028.1"/>
</dbReference>
<dbReference type="EMBL" id="LDJR01000028">
    <property type="protein sequence ID" value="OAK73952.1"/>
    <property type="molecule type" value="Genomic_DNA"/>
</dbReference>
<comment type="caution">
    <text evidence="2">The sequence shown here is derived from an EMBL/GenBank/DDBJ whole genome shotgun (WGS) entry which is preliminary data.</text>
</comment>
<keyword evidence="1" id="KW-0732">Signal</keyword>
<feature type="chain" id="PRO_5038463347" description="Lipoprotein" evidence="1">
    <location>
        <begin position="22"/>
        <end position="396"/>
    </location>
</feature>
<dbReference type="OrthoDB" id="9983185at2"/>
<dbReference type="PATRIC" id="fig|217031.6.peg.1270"/>
<dbReference type="AlphaFoldDB" id="A0A178A1G1"/>
<evidence type="ECO:0008006" key="4">
    <source>
        <dbReference type="Google" id="ProtNLM"/>
    </source>
</evidence>
<accession>A0A178A1G1</accession>
<dbReference type="Proteomes" id="UP000077881">
    <property type="component" value="Unassembled WGS sequence"/>
</dbReference>
<protein>
    <recommendedName>
        <fullName evidence="4">Lipoprotein</fullName>
    </recommendedName>
</protein>
<organism evidence="2 3">
    <name type="scientific">Lederbergia galactosidilytica</name>
    <dbReference type="NCBI Taxonomy" id="217031"/>
    <lineage>
        <taxon>Bacteria</taxon>
        <taxon>Bacillati</taxon>
        <taxon>Bacillota</taxon>
        <taxon>Bacilli</taxon>
        <taxon>Bacillales</taxon>
        <taxon>Bacillaceae</taxon>
        <taxon>Lederbergia</taxon>
    </lineage>
</organism>